<dbReference type="AlphaFoldDB" id="A0A2K6SIY5"/>
<dbReference type="Proteomes" id="UP000233220">
    <property type="component" value="Unplaced"/>
</dbReference>
<feature type="domain" description="DUF4472" evidence="3">
    <location>
        <begin position="57"/>
        <end position="153"/>
    </location>
</feature>
<keyword evidence="5" id="KW-1185">Reference proteome</keyword>
<dbReference type="PANTHER" id="PTHR22106">
    <property type="entry name" value="COILED-COIL DOMAIN-CONTAINING PROTEIN 78"/>
    <property type="match status" value="1"/>
</dbReference>
<evidence type="ECO:0000313" key="4">
    <source>
        <dbReference type="Ensembl" id="ENSSBOP00000007341.1"/>
    </source>
</evidence>
<evidence type="ECO:0000313" key="5">
    <source>
        <dbReference type="Proteomes" id="UP000233220"/>
    </source>
</evidence>
<keyword evidence="1" id="KW-0175">Coiled coil</keyword>
<accession>A0A2K6SIY5</accession>
<feature type="coiled-coil region" evidence="1">
    <location>
        <begin position="79"/>
        <end position="106"/>
    </location>
</feature>
<dbReference type="OMA" id="WAGTSKK"/>
<dbReference type="Ensembl" id="ENSSBOT00000024096.1">
    <property type="protein sequence ID" value="ENSSBOP00000007341.1"/>
    <property type="gene ID" value="ENSSBOG00000020621.1"/>
</dbReference>
<dbReference type="GO" id="GO:0005737">
    <property type="term" value="C:cytoplasm"/>
    <property type="evidence" value="ECO:0007669"/>
    <property type="project" value="TreeGrafter"/>
</dbReference>
<dbReference type="InterPro" id="IPR029329">
    <property type="entry name" value="DUF4472"/>
</dbReference>
<reference evidence="4" key="1">
    <citation type="submission" date="2025-08" db="UniProtKB">
        <authorList>
            <consortium name="Ensembl"/>
        </authorList>
    </citation>
    <scope>IDENTIFICATION</scope>
</reference>
<dbReference type="Pfam" id="PF14739">
    <property type="entry name" value="DUF4472"/>
    <property type="match status" value="1"/>
</dbReference>
<feature type="coiled-coil region" evidence="1">
    <location>
        <begin position="277"/>
        <end position="304"/>
    </location>
</feature>
<feature type="region of interest" description="Disordered" evidence="2">
    <location>
        <begin position="112"/>
        <end position="147"/>
    </location>
</feature>
<reference evidence="4" key="2">
    <citation type="submission" date="2025-09" db="UniProtKB">
        <authorList>
            <consortium name="Ensembl"/>
        </authorList>
    </citation>
    <scope>IDENTIFICATION</scope>
</reference>
<evidence type="ECO:0000256" key="1">
    <source>
        <dbReference type="SAM" id="Coils"/>
    </source>
</evidence>
<feature type="compositionally biased region" description="Basic and acidic residues" evidence="2">
    <location>
        <begin position="120"/>
        <end position="132"/>
    </location>
</feature>
<feature type="region of interest" description="Disordered" evidence="2">
    <location>
        <begin position="1"/>
        <end position="20"/>
    </location>
</feature>
<evidence type="ECO:0000256" key="2">
    <source>
        <dbReference type="SAM" id="MobiDB-lite"/>
    </source>
</evidence>
<name>A0A2K6SIY5_SAIBB</name>
<feature type="region of interest" description="Disordered" evidence="2">
    <location>
        <begin position="340"/>
        <end position="368"/>
    </location>
</feature>
<feature type="coiled-coil region" evidence="1">
    <location>
        <begin position="161"/>
        <end position="230"/>
    </location>
</feature>
<dbReference type="GeneTree" id="ENSGT00390000013678"/>
<dbReference type="PANTHER" id="PTHR22106:SF5">
    <property type="entry name" value="COILED-COIL DOMAIN-CONTAINING PROTEIN 78"/>
    <property type="match status" value="1"/>
</dbReference>
<feature type="compositionally biased region" description="Polar residues" evidence="2">
    <location>
        <begin position="138"/>
        <end position="147"/>
    </location>
</feature>
<proteinExistence type="predicted"/>
<feature type="compositionally biased region" description="Polar residues" evidence="2">
    <location>
        <begin position="348"/>
        <end position="361"/>
    </location>
</feature>
<evidence type="ECO:0000259" key="3">
    <source>
        <dbReference type="Pfam" id="PF14739"/>
    </source>
</evidence>
<gene>
    <name evidence="4" type="primary">CCDC78</name>
</gene>
<sequence>TPTMEHAATTGPRPGPPLRRVENVVPRAKDGLPGAPGGTTAWATSLGAEVPPGLAPSEEQQLQISKELIDIQITTHRLQEQHEAEIFQLKSEILRLESRVLELEADPRHCWAPAQRRRDKAQEPGHSDERRLQVQPKDFTSPQNKQQRLGSGLLGEVKWALVRQEARQQALETRVAALGQQLQGAREEARAAGQQLATQAVVLCSCQGQLRQAEAENARLQLQLKKLKEEYVLRLQRCAREAVERTDSAGQGPASTTLRMFLEATLEDIRVAHRGREQQLARAARTYQKRLAELSRRHEELLGAYRAPGNPKATFNTVGSDLEPLPMLLVTDFSQQEDQHSWPGALLSSPQKGPSDASQRGASEPQGLHAESWAQIHQKLRDFSRSTQSWNRSGHSCWSGPRWLKSNFLSCRSTWISTWAGTSRKS</sequence>
<dbReference type="STRING" id="39432.ENSSBOP00000007341"/>
<protein>
    <submittedName>
        <fullName evidence="4">Coiled-coil domain containing 78</fullName>
    </submittedName>
</protein>
<dbReference type="InterPro" id="IPR039873">
    <property type="entry name" value="CCDC78"/>
</dbReference>
<organism evidence="4 5">
    <name type="scientific">Saimiri boliviensis boliviensis</name>
    <name type="common">Bolivian squirrel monkey</name>
    <dbReference type="NCBI Taxonomy" id="39432"/>
    <lineage>
        <taxon>Eukaryota</taxon>
        <taxon>Metazoa</taxon>
        <taxon>Chordata</taxon>
        <taxon>Craniata</taxon>
        <taxon>Vertebrata</taxon>
        <taxon>Euteleostomi</taxon>
        <taxon>Mammalia</taxon>
        <taxon>Eutheria</taxon>
        <taxon>Euarchontoglires</taxon>
        <taxon>Primates</taxon>
        <taxon>Haplorrhini</taxon>
        <taxon>Platyrrhini</taxon>
        <taxon>Cebidae</taxon>
        <taxon>Saimiriinae</taxon>
        <taxon>Saimiri</taxon>
    </lineage>
</organism>